<evidence type="ECO:0000256" key="3">
    <source>
        <dbReference type="ARBA" id="ARBA00022448"/>
    </source>
</evidence>
<evidence type="ECO:0000256" key="7">
    <source>
        <dbReference type="ARBA" id="ARBA00022946"/>
    </source>
</evidence>
<evidence type="ECO:0000256" key="2">
    <source>
        <dbReference type="ARBA" id="ARBA00006375"/>
    </source>
</evidence>
<evidence type="ECO:0000256" key="4">
    <source>
        <dbReference type="ARBA" id="ARBA00022692"/>
    </source>
</evidence>
<evidence type="ECO:0000256" key="5">
    <source>
        <dbReference type="ARBA" id="ARBA00022737"/>
    </source>
</evidence>
<comment type="similarity">
    <text evidence="2 13">Belongs to the mitochondrial carrier (TC 2.A.29) family.</text>
</comment>
<keyword evidence="9" id="KW-0496">Mitochondrion</keyword>
<proteinExistence type="inferred from homology"/>
<keyword evidence="7" id="KW-0809">Transit peptide</keyword>
<dbReference type="InterPro" id="IPR018108">
    <property type="entry name" value="MCP_transmembrane"/>
</dbReference>
<feature type="compositionally biased region" description="Basic and acidic residues" evidence="14">
    <location>
        <begin position="29"/>
        <end position="41"/>
    </location>
</feature>
<dbReference type="Gene3D" id="1.50.40.10">
    <property type="entry name" value="Mitochondrial carrier domain"/>
    <property type="match status" value="1"/>
</dbReference>
<evidence type="ECO:0000256" key="10">
    <source>
        <dbReference type="ARBA" id="ARBA00023136"/>
    </source>
</evidence>
<dbReference type="PANTHER" id="PTHR45671">
    <property type="entry name" value="SOLUTE CARRIER FAMILY 25 (MITOCHONDRIAL CARRIER PHOSPHATE CARRIER), MEMBER 3, LIKE-RELATED-RELATED"/>
    <property type="match status" value="1"/>
</dbReference>
<evidence type="ECO:0000256" key="9">
    <source>
        <dbReference type="ARBA" id="ARBA00023128"/>
    </source>
</evidence>
<reference evidence="16" key="1">
    <citation type="submission" date="2020-11" db="EMBL/GenBank/DDBJ databases">
        <authorList>
            <person name="Tran Van P."/>
        </authorList>
    </citation>
    <scope>NUCLEOTIDE SEQUENCE</scope>
</reference>
<feature type="transmembrane region" description="Helical" evidence="15">
    <location>
        <begin position="404"/>
        <end position="425"/>
    </location>
</feature>
<keyword evidence="10 15" id="KW-0472">Membrane</keyword>
<evidence type="ECO:0000256" key="14">
    <source>
        <dbReference type="SAM" id="MobiDB-lite"/>
    </source>
</evidence>
<protein>
    <recommendedName>
        <fullName evidence="11">Phosphate carrier protein, mitochondrial</fullName>
    </recommendedName>
</protein>
<dbReference type="SUPFAM" id="SSF57850">
    <property type="entry name" value="RING/U-box"/>
    <property type="match status" value="1"/>
</dbReference>
<dbReference type="InterPro" id="IPR023395">
    <property type="entry name" value="MCP_dom_sf"/>
</dbReference>
<dbReference type="GO" id="GO:0005315">
    <property type="term" value="F:phosphate transmembrane transporter activity"/>
    <property type="evidence" value="ECO:0007669"/>
    <property type="project" value="InterPro"/>
</dbReference>
<evidence type="ECO:0000256" key="6">
    <source>
        <dbReference type="ARBA" id="ARBA00022792"/>
    </source>
</evidence>
<evidence type="ECO:0000256" key="1">
    <source>
        <dbReference type="ARBA" id="ARBA00004448"/>
    </source>
</evidence>
<evidence type="ECO:0000256" key="12">
    <source>
        <dbReference type="ARBA" id="ARBA00054508"/>
    </source>
</evidence>
<dbReference type="Gene3D" id="3.30.40.10">
    <property type="entry name" value="Zinc/RING finger domain, C3HC4 (zinc finger)"/>
    <property type="match status" value="1"/>
</dbReference>
<dbReference type="FunFam" id="1.50.40.10:FF:000005">
    <property type="entry name" value="Mitochondrial phosphate carrier protein 2"/>
    <property type="match status" value="1"/>
</dbReference>
<sequence>MFGREEVSSSVESWSCPTAKITSFGNDRVGPEFHREPDPKRARMASSRMEVDEEEVEVPSSSTNKSGEVKKRFEVKKWNAVALWAWDIVVDNCAICRNHIMDLCIECQANQASATSEECTVAWGLTKFIDYFEPTTMFSSAFACYKANPRLFEFPLDTCPATSNNESVPRTSHRPALKEIVKGRRIALAAAQVENPSVEFGSWDYFGLCAIGGIASCGLTHLAVTPLDVVKCRMQVDPDKYKSIMTGFKVTFKEEGVLGLVRGWFPTLVGYGVQGFFKFGLYEMFKVYYSEMVGEETAYLWRTTLFLTSSASAEFFADVGLAPFEACKVRMQTFPGFTRSFIKCVGIIRENEGMYGFFKGLPPLWGRQIPYTMMKFAAFERTIEFLYKYVVPKPRSEMTKPEQLVVTFIAGYIAGVFCAIVSHPADTIVSKLNKDPDATVGSVARSLGMLGMWKGLVARIVMIGTLTGLQWFIYDSFKVALRVPRPPPAQMPESLRKKLLEGQKFF</sequence>
<comment type="function">
    <text evidence="12">Transport of phosphate groups from the cytosol to the mitochondrial matrix.</text>
</comment>
<evidence type="ECO:0000313" key="16">
    <source>
        <dbReference type="EMBL" id="CAD7223073.1"/>
    </source>
</evidence>
<dbReference type="PANTHER" id="PTHR45671:SF10">
    <property type="entry name" value="SOLUTE CARRIER FAMILY 25 MEMBER 3"/>
    <property type="match status" value="1"/>
</dbReference>
<accession>A0A7R8W4S2</accession>
<dbReference type="InterPro" id="IPR013083">
    <property type="entry name" value="Znf_RING/FYVE/PHD"/>
</dbReference>
<keyword evidence="3 13" id="KW-0813">Transport</keyword>
<dbReference type="SUPFAM" id="SSF103506">
    <property type="entry name" value="Mitochondrial carrier"/>
    <property type="match status" value="1"/>
</dbReference>
<dbReference type="GO" id="GO:1990547">
    <property type="term" value="P:mitochondrial phosphate ion transmembrane transport"/>
    <property type="evidence" value="ECO:0007669"/>
    <property type="project" value="InterPro"/>
</dbReference>
<name>A0A7R8W4S2_9CRUS</name>
<gene>
    <name evidence="16" type="ORF">CTOB1V02_LOCUS1068</name>
</gene>
<keyword evidence="5" id="KW-0677">Repeat</keyword>
<keyword evidence="8 15" id="KW-1133">Transmembrane helix</keyword>
<evidence type="ECO:0000256" key="8">
    <source>
        <dbReference type="ARBA" id="ARBA00022989"/>
    </source>
</evidence>
<feature type="transmembrane region" description="Helical" evidence="15">
    <location>
        <begin position="456"/>
        <end position="474"/>
    </location>
</feature>
<evidence type="ECO:0000256" key="15">
    <source>
        <dbReference type="SAM" id="Phobius"/>
    </source>
</evidence>
<dbReference type="EMBL" id="OB660146">
    <property type="protein sequence ID" value="CAD7223073.1"/>
    <property type="molecule type" value="Genomic_DNA"/>
</dbReference>
<organism evidence="16">
    <name type="scientific">Cyprideis torosa</name>
    <dbReference type="NCBI Taxonomy" id="163714"/>
    <lineage>
        <taxon>Eukaryota</taxon>
        <taxon>Metazoa</taxon>
        <taxon>Ecdysozoa</taxon>
        <taxon>Arthropoda</taxon>
        <taxon>Crustacea</taxon>
        <taxon>Oligostraca</taxon>
        <taxon>Ostracoda</taxon>
        <taxon>Podocopa</taxon>
        <taxon>Podocopida</taxon>
        <taxon>Cytherocopina</taxon>
        <taxon>Cytheroidea</taxon>
        <taxon>Cytherideidae</taxon>
        <taxon>Cyprideis</taxon>
    </lineage>
</organism>
<evidence type="ECO:0000256" key="11">
    <source>
        <dbReference type="ARBA" id="ARBA00024240"/>
    </source>
</evidence>
<dbReference type="GO" id="GO:0005743">
    <property type="term" value="C:mitochondrial inner membrane"/>
    <property type="evidence" value="ECO:0007669"/>
    <property type="project" value="UniProtKB-SubCell"/>
</dbReference>
<dbReference type="PROSITE" id="PS50920">
    <property type="entry name" value="SOLCAR"/>
    <property type="match status" value="3"/>
</dbReference>
<dbReference type="AlphaFoldDB" id="A0A7R8W4S2"/>
<comment type="subcellular location">
    <subcellularLocation>
        <location evidence="1">Mitochondrion inner membrane</location>
        <topology evidence="1">Multi-pass membrane protein</topology>
    </subcellularLocation>
</comment>
<keyword evidence="6" id="KW-0999">Mitochondrion inner membrane</keyword>
<evidence type="ECO:0000256" key="13">
    <source>
        <dbReference type="RuleBase" id="RU000488"/>
    </source>
</evidence>
<dbReference type="InterPro" id="IPR044677">
    <property type="entry name" value="SLC25A3/Pic2/Mir1-like"/>
</dbReference>
<dbReference type="OrthoDB" id="427452at2759"/>
<keyword evidence="4 13" id="KW-0812">Transmembrane</keyword>
<dbReference type="Pfam" id="PF00153">
    <property type="entry name" value="Mito_carr"/>
    <property type="match status" value="3"/>
</dbReference>
<feature type="region of interest" description="Disordered" evidence="14">
    <location>
        <begin position="20"/>
        <end position="63"/>
    </location>
</feature>